<evidence type="ECO:0000313" key="2">
    <source>
        <dbReference type="EMBL" id="KOC92139.1"/>
    </source>
</evidence>
<accession>A0A0L7T1E2</accession>
<evidence type="ECO:0000313" key="1">
    <source>
        <dbReference type="EMBL" id="KOC89217.1"/>
    </source>
</evidence>
<evidence type="ECO:0000313" key="3">
    <source>
        <dbReference type="Proteomes" id="UP000036851"/>
    </source>
</evidence>
<name>A0A0L7T1E2_9GAMM</name>
<proteinExistence type="predicted"/>
<dbReference type="EMBL" id="JRXE01000003">
    <property type="protein sequence ID" value="KOC92139.1"/>
    <property type="molecule type" value="Genomic_DNA"/>
</dbReference>
<evidence type="ECO:0000313" key="4">
    <source>
        <dbReference type="Proteomes" id="UP000037088"/>
    </source>
</evidence>
<organism evidence="1 3">
    <name type="scientific">Winslowiella iniecta</name>
    <dbReference type="NCBI Taxonomy" id="1560201"/>
    <lineage>
        <taxon>Bacteria</taxon>
        <taxon>Pseudomonadati</taxon>
        <taxon>Pseudomonadota</taxon>
        <taxon>Gammaproteobacteria</taxon>
        <taxon>Enterobacterales</taxon>
        <taxon>Erwiniaceae</taxon>
        <taxon>Winslowiella</taxon>
    </lineage>
</organism>
<comment type="caution">
    <text evidence="1">The sequence shown here is derived from an EMBL/GenBank/DDBJ whole genome shotgun (WGS) entry which is preliminary data.</text>
</comment>
<protein>
    <recommendedName>
        <fullName evidence="5">Right handed beta helix domain-containing protein</fullName>
    </recommendedName>
</protein>
<dbReference type="OrthoDB" id="3659017at2"/>
<dbReference type="EMBL" id="JRXF01000038">
    <property type="protein sequence ID" value="KOC89217.1"/>
    <property type="molecule type" value="Genomic_DNA"/>
</dbReference>
<evidence type="ECO:0008006" key="5">
    <source>
        <dbReference type="Google" id="ProtNLM"/>
    </source>
</evidence>
<gene>
    <name evidence="2" type="ORF">NG42_02740</name>
    <name evidence="1" type="ORF">NG43_19085</name>
</gene>
<sequence length="618" mass="66972">MSIDEKDNERRGNLSRRHALGKILLSAAAVGSIGKLAYANENVASTPKKELSKDRTPAQINGAPGIILDHATTSWAMGHNQLRRLKNNGPEDNYPLLQQLVEDKKYLTIDTPISLDRKIKLSVKDQIINGRANGIVTALANMKNEFLFELTADGARLHDMIMDNPLMLKSASGGRQGGVMISANFCEVADCYFYRMLQSVIAPANFGAYGTKIINNWFLECLGAGDGMNDLTSSRGEDRGDAVTIWGSGTIMTGNHAFCKEGEDARLAFHAEGLYNAKRKARDFDHKDIIMANNMAKGSFRRHFAMENINGGISIGNVSMGGATWWGEAYIQCKNINVKNTIRYINDPKILNGHAWKPIKAAIAVLNYNEGINIDSTVLIGKGTRAYGFAIATQTGEHHITLSGSMLNEGSPTNTALLLNQPKSFRVHNFDTRGFSRVAQITSKPGVNITSSNCYHELNGSGVGMSIARSNGGTISIDGDTYNGVETAFKLPNIDNLSINNTRVSGNGRFASLSGIKRSLVITNNNVTSDKNMSILYSEGPSPDIAVNINNNIGINSNITYSQSQLESINSVLNQKNKYAGKSISVGNKAVFVSLGNDPASPWLNLTTQKQVKPSGES</sequence>
<keyword evidence="4" id="KW-1185">Reference proteome</keyword>
<reference evidence="3 4" key="1">
    <citation type="journal article" date="2015" name="Int. J. Syst. Evol. Microbiol.">
        <title>Erwinia iniecta sp. nov., isolated from Russian wheat aphids (Diuraphis noxia).</title>
        <authorList>
            <person name="Campillo T."/>
            <person name="Luna E."/>
            <person name="Portier P."/>
            <person name="Fischer-Le Saux M."/>
            <person name="Lapitan N."/>
            <person name="Tisserat N.A."/>
            <person name="Leach J.E."/>
        </authorList>
    </citation>
    <scope>NUCLEOTIDE SEQUENCE [LARGE SCALE GENOMIC DNA]</scope>
    <source>
        <strain evidence="2 4">B120</strain>
        <strain evidence="1 3">B149</strain>
    </source>
</reference>
<dbReference type="RefSeq" id="WP_052897569.1">
    <property type="nucleotide sequence ID" value="NZ_JRXE01000003.1"/>
</dbReference>
<dbReference type="Proteomes" id="UP000036851">
    <property type="component" value="Unassembled WGS sequence"/>
</dbReference>
<dbReference type="Proteomes" id="UP000037088">
    <property type="component" value="Unassembled WGS sequence"/>
</dbReference>
<dbReference type="AlphaFoldDB" id="A0A0L7T1E2"/>
<dbReference type="PATRIC" id="fig|1560201.3.peg.589"/>